<dbReference type="RefSeq" id="WP_008504063.1">
    <property type="nucleotide sequence ID" value="NZ_CM001403.1"/>
</dbReference>
<dbReference type="Proteomes" id="UP000002774">
    <property type="component" value="Chromosome"/>
</dbReference>
<keyword evidence="3" id="KW-1185">Reference proteome</keyword>
<accession>H1YGG5</accession>
<dbReference type="Pfam" id="PF05117">
    <property type="entry name" value="DUF695"/>
    <property type="match status" value="1"/>
</dbReference>
<protein>
    <recommendedName>
        <fullName evidence="1">DUF695 domain-containing protein</fullName>
    </recommendedName>
</protein>
<sequence length="307" mass="34564">MKSGFFFLAGMADAQTAELVLTADGVITNIVFAEELVNAAPPITGWMFTALKPALDIKNVSITMANYSFTAENLFFYADDIPDCPDEIDIKVIHADFNEADENTIINGSLIFLDNFLGELNFVTTIDAIAVIGKEQAEKELIPIEKLKPYLIWREKEFVEKYGDLQYNPANDSFAALEAKLSNGAPMLAIINIGLLGWEGKASHPWILDVEIKYNGENNNGMPDNETYRLLDDIEDDILAQLNDADAYLNIGRQTADNAREIYIACNDFRKSSKVMYALKQKYAGLLNLGYKVYKDKYWRSFNRFVN</sequence>
<evidence type="ECO:0000313" key="3">
    <source>
        <dbReference type="Proteomes" id="UP000002774"/>
    </source>
</evidence>
<dbReference type="HOGENOM" id="CLU_754052_0_0_10"/>
<dbReference type="AlphaFoldDB" id="H1YGG5"/>
<feature type="domain" description="DUF695" evidence="1">
    <location>
        <begin position="183"/>
        <end position="305"/>
    </location>
</feature>
<gene>
    <name evidence="2" type="ORF">Mucpa_0321</name>
</gene>
<dbReference type="STRING" id="714943.Mucpa_0321"/>
<proteinExistence type="predicted"/>
<evidence type="ECO:0000313" key="2">
    <source>
        <dbReference type="EMBL" id="EHQ24517.1"/>
    </source>
</evidence>
<reference evidence="2" key="1">
    <citation type="submission" date="2011-09" db="EMBL/GenBank/DDBJ databases">
        <title>The permanent draft genome of Mucilaginibacter paludis DSM 18603.</title>
        <authorList>
            <consortium name="US DOE Joint Genome Institute (JGI-PGF)"/>
            <person name="Lucas S."/>
            <person name="Han J."/>
            <person name="Lapidus A."/>
            <person name="Bruce D."/>
            <person name="Goodwin L."/>
            <person name="Pitluck S."/>
            <person name="Peters L."/>
            <person name="Kyrpides N."/>
            <person name="Mavromatis K."/>
            <person name="Ivanova N."/>
            <person name="Mikhailova N."/>
            <person name="Held B."/>
            <person name="Detter J.C."/>
            <person name="Tapia R."/>
            <person name="Han C."/>
            <person name="Land M."/>
            <person name="Hauser L."/>
            <person name="Markowitz V."/>
            <person name="Cheng J.-F."/>
            <person name="Hugenholtz P."/>
            <person name="Woyke T."/>
            <person name="Wu D."/>
            <person name="Tindall B."/>
            <person name="Brambilla E."/>
            <person name="Klenk H.-P."/>
            <person name="Eisen J.A."/>
        </authorList>
    </citation>
    <scope>NUCLEOTIDE SEQUENCE [LARGE SCALE GENOMIC DNA]</scope>
    <source>
        <strain evidence="2">DSM 18603</strain>
    </source>
</reference>
<organism evidence="2 3">
    <name type="scientific">Mucilaginibacter paludis DSM 18603</name>
    <dbReference type="NCBI Taxonomy" id="714943"/>
    <lineage>
        <taxon>Bacteria</taxon>
        <taxon>Pseudomonadati</taxon>
        <taxon>Bacteroidota</taxon>
        <taxon>Sphingobacteriia</taxon>
        <taxon>Sphingobacteriales</taxon>
        <taxon>Sphingobacteriaceae</taxon>
        <taxon>Mucilaginibacter</taxon>
    </lineage>
</organism>
<dbReference type="InterPro" id="IPR016097">
    <property type="entry name" value="DUF695"/>
</dbReference>
<evidence type="ECO:0000259" key="1">
    <source>
        <dbReference type="Pfam" id="PF05117"/>
    </source>
</evidence>
<name>H1YGG5_9SPHI</name>
<dbReference type="eggNOG" id="ENOG502Z8C2">
    <property type="taxonomic scope" value="Bacteria"/>
</dbReference>
<dbReference type="EMBL" id="CM001403">
    <property type="protein sequence ID" value="EHQ24517.1"/>
    <property type="molecule type" value="Genomic_DNA"/>
</dbReference>